<dbReference type="SMART" id="SM00075">
    <property type="entry name" value="HYDRO"/>
    <property type="match status" value="1"/>
</dbReference>
<dbReference type="InterPro" id="IPR001338">
    <property type="entry name" value="Class_I_Hydrophobin"/>
</dbReference>
<keyword evidence="8" id="KW-1185">Reference proteome</keyword>
<dbReference type="CDD" id="cd23507">
    <property type="entry name" value="hydrophobin_I"/>
    <property type="match status" value="1"/>
</dbReference>
<evidence type="ECO:0000256" key="3">
    <source>
        <dbReference type="ARBA" id="ARBA00022512"/>
    </source>
</evidence>
<keyword evidence="4 6" id="KW-0964">Secreted</keyword>
<feature type="chain" id="PRO_5044961794" description="Hydrophobin" evidence="6">
    <location>
        <begin position="22"/>
        <end position="128"/>
    </location>
</feature>
<name>A0ABP1DVS1_9APHY</name>
<evidence type="ECO:0000256" key="6">
    <source>
        <dbReference type="RuleBase" id="RU365009"/>
    </source>
</evidence>
<evidence type="ECO:0000313" key="8">
    <source>
        <dbReference type="Proteomes" id="UP001497453"/>
    </source>
</evidence>
<reference evidence="8" key="1">
    <citation type="submission" date="2024-04" db="EMBL/GenBank/DDBJ databases">
        <authorList>
            <person name="Shaw F."/>
            <person name="Minotto A."/>
        </authorList>
    </citation>
    <scope>NUCLEOTIDE SEQUENCE [LARGE SCALE GENOMIC DNA]</scope>
</reference>
<evidence type="ECO:0000256" key="5">
    <source>
        <dbReference type="ARBA" id="ARBA00023157"/>
    </source>
</evidence>
<evidence type="ECO:0000256" key="4">
    <source>
        <dbReference type="ARBA" id="ARBA00022525"/>
    </source>
</evidence>
<keyword evidence="3 6" id="KW-0134">Cell wall</keyword>
<proteinExistence type="inferred from homology"/>
<keyword evidence="5 6" id="KW-1015">Disulfide bond</keyword>
<gene>
    <name evidence="7" type="ORF">GFSPODELE1_LOCUS8083</name>
</gene>
<comment type="similarity">
    <text evidence="2 6">Belongs to the fungal hydrophobin family.</text>
</comment>
<organism evidence="7 8">
    <name type="scientific">Somion occarium</name>
    <dbReference type="NCBI Taxonomy" id="3059160"/>
    <lineage>
        <taxon>Eukaryota</taxon>
        <taxon>Fungi</taxon>
        <taxon>Dikarya</taxon>
        <taxon>Basidiomycota</taxon>
        <taxon>Agaricomycotina</taxon>
        <taxon>Agaricomycetes</taxon>
        <taxon>Polyporales</taxon>
        <taxon>Cerrenaceae</taxon>
        <taxon>Somion</taxon>
    </lineage>
</organism>
<accession>A0ABP1DVS1</accession>
<keyword evidence="6" id="KW-0732">Signal</keyword>
<dbReference type="Pfam" id="PF01185">
    <property type="entry name" value="Hydrophobin"/>
    <property type="match status" value="1"/>
</dbReference>
<evidence type="ECO:0000313" key="7">
    <source>
        <dbReference type="EMBL" id="CAL1710922.1"/>
    </source>
</evidence>
<protein>
    <recommendedName>
        <fullName evidence="6">Hydrophobin</fullName>
    </recommendedName>
</protein>
<evidence type="ECO:0000256" key="2">
    <source>
        <dbReference type="ARBA" id="ARBA00010446"/>
    </source>
</evidence>
<dbReference type="Proteomes" id="UP001497453">
    <property type="component" value="Chromosome 6"/>
</dbReference>
<comment type="subcellular location">
    <subcellularLocation>
        <location evidence="1 6">Secreted</location>
        <location evidence="1 6">Cell wall</location>
    </subcellularLocation>
</comment>
<dbReference type="EMBL" id="OZ037949">
    <property type="protein sequence ID" value="CAL1710922.1"/>
    <property type="molecule type" value="Genomic_DNA"/>
</dbReference>
<feature type="signal peptide" evidence="6">
    <location>
        <begin position="1"/>
        <end position="21"/>
    </location>
</feature>
<evidence type="ECO:0000256" key="1">
    <source>
        <dbReference type="ARBA" id="ARBA00004191"/>
    </source>
</evidence>
<sequence>MFARSTMTVFSVLLLALLAVATNTPPPTTTTVTVTAPAATVTAVNQCNTGSIQCCNQVVTADSGLGGLLLGLLNIVVTDLNVLLGVECDPITVIGGGGSACDAHPVCCENKSIGGLISIGCIPIIINL</sequence>